<dbReference type="Pfam" id="PF01485">
    <property type="entry name" value="IBR"/>
    <property type="match status" value="2"/>
</dbReference>
<keyword evidence="6" id="KW-0863">Zinc-finger</keyword>
<evidence type="ECO:0000256" key="8">
    <source>
        <dbReference type="ARBA" id="ARBA00022833"/>
    </source>
</evidence>
<dbReference type="InterPro" id="IPR031127">
    <property type="entry name" value="E3_UB_ligase_RBR"/>
</dbReference>
<evidence type="ECO:0000256" key="7">
    <source>
        <dbReference type="ARBA" id="ARBA00022786"/>
    </source>
</evidence>
<keyword evidence="4" id="KW-0479">Metal-binding</keyword>
<dbReference type="HOGENOM" id="CLU_030441_0_0_1"/>
<dbReference type="InParanoid" id="A0A0C3F6G1"/>
<evidence type="ECO:0000256" key="5">
    <source>
        <dbReference type="ARBA" id="ARBA00022737"/>
    </source>
</evidence>
<keyword evidence="3" id="KW-0808">Transferase</keyword>
<evidence type="ECO:0000313" key="12">
    <source>
        <dbReference type="Proteomes" id="UP000054166"/>
    </source>
</evidence>
<evidence type="ECO:0000256" key="2">
    <source>
        <dbReference type="ARBA" id="ARBA00012251"/>
    </source>
</evidence>
<feature type="region of interest" description="Disordered" evidence="9">
    <location>
        <begin position="119"/>
        <end position="144"/>
    </location>
</feature>
<reference evidence="11 12" key="1">
    <citation type="submission" date="2014-04" db="EMBL/GenBank/DDBJ databases">
        <authorList>
            <consortium name="DOE Joint Genome Institute"/>
            <person name="Kuo A."/>
            <person name="Tarkka M."/>
            <person name="Buscot F."/>
            <person name="Kohler A."/>
            <person name="Nagy L.G."/>
            <person name="Floudas D."/>
            <person name="Copeland A."/>
            <person name="Barry K.W."/>
            <person name="Cichocki N."/>
            <person name="Veneault-Fourrey C."/>
            <person name="LaButti K."/>
            <person name="Lindquist E.A."/>
            <person name="Lipzen A."/>
            <person name="Lundell T."/>
            <person name="Morin E."/>
            <person name="Murat C."/>
            <person name="Sun H."/>
            <person name="Tunlid A."/>
            <person name="Henrissat B."/>
            <person name="Grigoriev I.V."/>
            <person name="Hibbett D.S."/>
            <person name="Martin F."/>
            <person name="Nordberg H.P."/>
            <person name="Cantor M.N."/>
            <person name="Hua S.X."/>
        </authorList>
    </citation>
    <scope>NUCLEOTIDE SEQUENCE [LARGE SCALE GENOMIC DNA]</scope>
    <source>
        <strain evidence="11 12">F 1598</strain>
    </source>
</reference>
<dbReference type="InterPro" id="IPR044066">
    <property type="entry name" value="TRIAD_supradom"/>
</dbReference>
<evidence type="ECO:0000256" key="3">
    <source>
        <dbReference type="ARBA" id="ARBA00022679"/>
    </source>
</evidence>
<keyword evidence="8" id="KW-0862">Zinc</keyword>
<evidence type="ECO:0000256" key="6">
    <source>
        <dbReference type="ARBA" id="ARBA00022771"/>
    </source>
</evidence>
<feature type="domain" description="RING-type" evidence="10">
    <location>
        <begin position="176"/>
        <end position="395"/>
    </location>
</feature>
<dbReference type="Gene3D" id="1.20.120.1750">
    <property type="match status" value="1"/>
</dbReference>
<dbReference type="OrthoDB" id="9977870at2759"/>
<dbReference type="Proteomes" id="UP000054166">
    <property type="component" value="Unassembled WGS sequence"/>
</dbReference>
<name>A0A0C3F6G1_PILCF</name>
<evidence type="ECO:0000313" key="11">
    <source>
        <dbReference type="EMBL" id="KIM80225.1"/>
    </source>
</evidence>
<evidence type="ECO:0000256" key="1">
    <source>
        <dbReference type="ARBA" id="ARBA00001798"/>
    </source>
</evidence>
<sequence length="396" mass="44125">MAVIDPESELFDLPIAVGRMMVFSSRWLHGLSWKTPLKMFRPAAEDGIQFDHTCDPDISYIAQIARDRALAQRLAAAEQKFRLDFEFARRLQEQGGNATDACNADSLLGRQVIDDLFASDPNKRGKDKMSASTSADDLSDCPPGPTLINPDPAAKGSVPRNPTCGICKDHFQETHSPLSASLSANSSTHLPFGLQLPCPNKHSYCVGCLSQYITSKLDPLGTGRAPEEQIVFPIRCPECPLNEWADGIQDDVAERILTKDRIALWYDQKQLDSHPRYFCPNRKCSALVQLHEQEAGKPQVSCSLCKTVMCVRCKTQWHNNLTCTEYQALPADERSPEDRLLIKLAKEKKWRRCKTCGQIIELTTGCCHMTCICGNQFCFVCGANWVGHDTCVPSED</sequence>
<dbReference type="GO" id="GO:0016567">
    <property type="term" value="P:protein ubiquitination"/>
    <property type="evidence" value="ECO:0007669"/>
    <property type="project" value="InterPro"/>
</dbReference>
<dbReference type="EMBL" id="KN833005">
    <property type="protein sequence ID" value="KIM80225.1"/>
    <property type="molecule type" value="Genomic_DNA"/>
</dbReference>
<comment type="catalytic activity">
    <reaction evidence="1">
        <text>[E2 ubiquitin-conjugating enzyme]-S-ubiquitinyl-L-cysteine + [acceptor protein]-L-lysine = [E2 ubiquitin-conjugating enzyme]-L-cysteine + [acceptor protein]-N(6)-ubiquitinyl-L-lysine.</text>
        <dbReference type="EC" id="2.3.2.31"/>
    </reaction>
</comment>
<gene>
    <name evidence="11" type="ORF">PILCRDRAFT_822749</name>
</gene>
<evidence type="ECO:0000259" key="10">
    <source>
        <dbReference type="PROSITE" id="PS51873"/>
    </source>
</evidence>
<dbReference type="InterPro" id="IPR002867">
    <property type="entry name" value="IBR_dom"/>
</dbReference>
<keyword evidence="5" id="KW-0677">Repeat</keyword>
<evidence type="ECO:0000256" key="9">
    <source>
        <dbReference type="SAM" id="MobiDB-lite"/>
    </source>
</evidence>
<dbReference type="PROSITE" id="PS51873">
    <property type="entry name" value="TRIAD"/>
    <property type="match status" value="1"/>
</dbReference>
<keyword evidence="12" id="KW-1185">Reference proteome</keyword>
<dbReference type="GO" id="GO:0061630">
    <property type="term" value="F:ubiquitin protein ligase activity"/>
    <property type="evidence" value="ECO:0007669"/>
    <property type="project" value="UniProtKB-EC"/>
</dbReference>
<accession>A0A0C3F6G1</accession>
<dbReference type="AlphaFoldDB" id="A0A0C3F6G1"/>
<dbReference type="GO" id="GO:0008270">
    <property type="term" value="F:zinc ion binding"/>
    <property type="evidence" value="ECO:0007669"/>
    <property type="project" value="UniProtKB-KW"/>
</dbReference>
<dbReference type="EC" id="2.3.2.31" evidence="2"/>
<dbReference type="STRING" id="765440.A0A0C3F6G1"/>
<dbReference type="SUPFAM" id="SSF57850">
    <property type="entry name" value="RING/U-box"/>
    <property type="match status" value="2"/>
</dbReference>
<organism evidence="11 12">
    <name type="scientific">Piloderma croceum (strain F 1598)</name>
    <dbReference type="NCBI Taxonomy" id="765440"/>
    <lineage>
        <taxon>Eukaryota</taxon>
        <taxon>Fungi</taxon>
        <taxon>Dikarya</taxon>
        <taxon>Basidiomycota</taxon>
        <taxon>Agaricomycotina</taxon>
        <taxon>Agaricomycetes</taxon>
        <taxon>Agaricomycetidae</taxon>
        <taxon>Atheliales</taxon>
        <taxon>Atheliaceae</taxon>
        <taxon>Piloderma</taxon>
    </lineage>
</organism>
<dbReference type="CDD" id="cd22584">
    <property type="entry name" value="Rcat_RBR_unk"/>
    <property type="match status" value="1"/>
</dbReference>
<proteinExistence type="predicted"/>
<dbReference type="PANTHER" id="PTHR11685">
    <property type="entry name" value="RBR FAMILY RING FINGER AND IBR DOMAIN-CONTAINING"/>
    <property type="match status" value="1"/>
</dbReference>
<protein>
    <recommendedName>
        <fullName evidence="2">RBR-type E3 ubiquitin transferase</fullName>
        <ecNumber evidence="2">2.3.2.31</ecNumber>
    </recommendedName>
</protein>
<dbReference type="SMART" id="SM00647">
    <property type="entry name" value="IBR"/>
    <property type="match status" value="2"/>
</dbReference>
<evidence type="ECO:0000256" key="4">
    <source>
        <dbReference type="ARBA" id="ARBA00022723"/>
    </source>
</evidence>
<keyword evidence="7" id="KW-0833">Ubl conjugation pathway</keyword>
<reference evidence="12" key="2">
    <citation type="submission" date="2015-01" db="EMBL/GenBank/DDBJ databases">
        <title>Evolutionary Origins and Diversification of the Mycorrhizal Mutualists.</title>
        <authorList>
            <consortium name="DOE Joint Genome Institute"/>
            <consortium name="Mycorrhizal Genomics Consortium"/>
            <person name="Kohler A."/>
            <person name="Kuo A."/>
            <person name="Nagy L.G."/>
            <person name="Floudas D."/>
            <person name="Copeland A."/>
            <person name="Barry K.W."/>
            <person name="Cichocki N."/>
            <person name="Veneault-Fourrey C."/>
            <person name="LaButti K."/>
            <person name="Lindquist E.A."/>
            <person name="Lipzen A."/>
            <person name="Lundell T."/>
            <person name="Morin E."/>
            <person name="Murat C."/>
            <person name="Riley R."/>
            <person name="Ohm R."/>
            <person name="Sun H."/>
            <person name="Tunlid A."/>
            <person name="Henrissat B."/>
            <person name="Grigoriev I.V."/>
            <person name="Hibbett D.S."/>
            <person name="Martin F."/>
        </authorList>
    </citation>
    <scope>NUCLEOTIDE SEQUENCE [LARGE SCALE GENOMIC DNA]</scope>
    <source>
        <strain evidence="12">F 1598</strain>
    </source>
</reference>